<dbReference type="Gene3D" id="3.30.530.20">
    <property type="match status" value="1"/>
</dbReference>
<sequence>MAGAEHEVLVARDAMTVYSFLLDGANLPIWQADVRSIGLSSGSAGSVGARYQVTMDGPRDRPVARDYEITQARPGAEIQFQVVAGPSLLRGGFYLSTESAGTRVRFALEAPTLGFWSFLRPAYRRQLRAAVGQLAKLPAVIEERTTAD</sequence>
<dbReference type="EMBL" id="CP159279">
    <property type="protein sequence ID" value="XCH09663.1"/>
    <property type="molecule type" value="Genomic_DNA"/>
</dbReference>
<dbReference type="SUPFAM" id="SSF55961">
    <property type="entry name" value="Bet v1-like"/>
    <property type="match status" value="1"/>
</dbReference>
<dbReference type="RefSeq" id="WP_003803283.1">
    <property type="nucleotide sequence ID" value="NZ_CP159279.1"/>
</dbReference>
<dbReference type="AlphaFoldDB" id="A0AAU8EM49"/>
<dbReference type="Pfam" id="PF10604">
    <property type="entry name" value="Polyketide_cyc2"/>
    <property type="match status" value="1"/>
</dbReference>
<dbReference type="InterPro" id="IPR023393">
    <property type="entry name" value="START-like_dom_sf"/>
</dbReference>
<accession>A0AAU8EM49</accession>
<proteinExistence type="predicted"/>
<protein>
    <submittedName>
        <fullName evidence="1">SRPBCC family protein</fullName>
    </submittedName>
</protein>
<evidence type="ECO:0000313" key="1">
    <source>
        <dbReference type="EMBL" id="XCH09663.1"/>
    </source>
</evidence>
<dbReference type="InterPro" id="IPR019587">
    <property type="entry name" value="Polyketide_cyclase/dehydratase"/>
</dbReference>
<name>A0AAU8EM49_9MICC</name>
<organism evidence="1">
    <name type="scientific">Arthrobacter sp. K5</name>
    <dbReference type="NCBI Taxonomy" id="2839623"/>
    <lineage>
        <taxon>Bacteria</taxon>
        <taxon>Bacillati</taxon>
        <taxon>Actinomycetota</taxon>
        <taxon>Actinomycetes</taxon>
        <taxon>Micrococcales</taxon>
        <taxon>Micrococcaceae</taxon>
        <taxon>Arthrobacter</taxon>
    </lineage>
</organism>
<gene>
    <name evidence="1" type="ORF">ABRP34_12405</name>
</gene>
<reference evidence="1" key="1">
    <citation type="submission" date="2024-06" db="EMBL/GenBank/DDBJ databases">
        <title>Biodegradation of dimethachlon by Arthrobacter sp. K5: mechanistic insights and ecological implications.</title>
        <authorList>
            <person name="Hu S."/>
            <person name="Lu P."/>
        </authorList>
    </citation>
    <scope>NUCLEOTIDE SEQUENCE</scope>
    <source>
        <strain evidence="1">K5</strain>
    </source>
</reference>